<accession>A0A292YDP5</accession>
<proteinExistence type="predicted"/>
<evidence type="ECO:0000313" key="2">
    <source>
        <dbReference type="Proteomes" id="UP000217944"/>
    </source>
</evidence>
<organism evidence="1 2">
    <name type="scientific">Lebetimonas natsushimae</name>
    <dbReference type="NCBI Taxonomy" id="1936991"/>
    <lineage>
        <taxon>Bacteria</taxon>
        <taxon>Pseudomonadati</taxon>
        <taxon>Campylobacterota</taxon>
        <taxon>Epsilonproteobacteria</taxon>
        <taxon>Nautiliales</taxon>
        <taxon>Nautiliaceae</taxon>
        <taxon>Lebetimonas</taxon>
    </lineage>
</organism>
<dbReference type="RefSeq" id="WP_096259185.1">
    <property type="nucleotide sequence ID" value="NZ_BDME01000002.1"/>
</dbReference>
<sequence>MRGFCRGYRRGFGHDRGFSYGRNIDYDRNFEKGYGYGRDLGRRLFNRCLGWGRAFRRFFRGGFGFRRCGR</sequence>
<dbReference type="AlphaFoldDB" id="A0A292YDP5"/>
<reference evidence="1 2" key="1">
    <citation type="journal article" date="2017" name="Syst. Appl. Microbiol.">
        <title>Lebetimonas natsushimae sp. nov., a novel strictly anaerobic, moderately thermophilic chemoautotroph isolated from a deep-sea hydrothermal vent polychaete nest in the Mid-Okinawa Trough.</title>
        <authorList>
            <person name="Nagata R."/>
            <person name="Takaki Y."/>
            <person name="Tame A."/>
            <person name="Nunoura T."/>
            <person name="Muto H."/>
            <person name="Mino S."/>
            <person name="Sawayama S."/>
            <person name="Takai K."/>
            <person name="Nakagawa S."/>
        </authorList>
    </citation>
    <scope>NUCLEOTIDE SEQUENCE [LARGE SCALE GENOMIC DNA]</scope>
    <source>
        <strain evidence="1 2">HS1857</strain>
    </source>
</reference>
<keyword evidence="2" id="KW-1185">Reference proteome</keyword>
<evidence type="ECO:0000313" key="1">
    <source>
        <dbReference type="EMBL" id="GAX87778.1"/>
    </source>
</evidence>
<name>A0A292YDP5_9BACT</name>
<dbReference type="EMBL" id="BDME01000002">
    <property type="protein sequence ID" value="GAX87778.1"/>
    <property type="molecule type" value="Genomic_DNA"/>
</dbReference>
<comment type="caution">
    <text evidence="1">The sequence shown here is derived from an EMBL/GenBank/DDBJ whole genome shotgun (WGS) entry which is preliminary data.</text>
</comment>
<dbReference type="Proteomes" id="UP000217944">
    <property type="component" value="Unassembled WGS sequence"/>
</dbReference>
<protein>
    <submittedName>
        <fullName evidence="1">Uncharacterized protein</fullName>
    </submittedName>
</protein>
<gene>
    <name evidence="1" type="ORF">LNAT_P1075</name>
</gene>